<evidence type="ECO:0000256" key="6">
    <source>
        <dbReference type="ARBA" id="ARBA00021108"/>
    </source>
</evidence>
<keyword evidence="8 10" id="KW-0501">Molybdenum cofactor biosynthesis</keyword>
<dbReference type="SUPFAM" id="SSF53850">
    <property type="entry name" value="Periplasmic binding protein-like II"/>
    <property type="match status" value="1"/>
</dbReference>
<dbReference type="EC" id="2.10.1.1" evidence="5 10"/>
<dbReference type="RefSeq" id="WP_184663280.1">
    <property type="nucleotide sequence ID" value="NZ_JACHHB010000003.1"/>
</dbReference>
<dbReference type="NCBIfam" id="NF011068">
    <property type="entry name" value="PRK14498.1"/>
    <property type="match status" value="1"/>
</dbReference>
<sequence>MNGRKNKRTIYLEDKPRQQAQQELLEQCSIERNVEYIASQKAVGRVTAFPIYASLSMPHYHASAMDGIAVRADQTKSAHEQQPLLLKKGDDFVFVDTGDPIPDGFNAVIMIEHVNEVDTDTMQIIEPATPWQHIRPVGEDVTYGEMLFPQDHELRSIDLGALLAAGIIEIPVLKRPTVSIIPTGNELVYPTLDVSPGDIIEFNGTVFASQVEEWGGCAKLQDIAVDDWEAISESLMKASRESDVVIINAGSSAGSKDYTAQVINELGTVYTHGVATRPGKPVVIGEIDSTPIIGVPGYPVSAYLAMEWFVRPLLCQYYGKKEPKRNTVRVKLGRRIVSTMGAEDFVRMNIGYVNGQFIANPLTRAAGVTMSLVRADGLLVIPPEQLGYEQGEEVDVELLRPLPEIESTFMFSGSHDLMIDILRSCLRKEHQRDLSISHTGSMSGILAIKNEEAHISGVHLLDPATGIYNETYVKQMLPDQDVVLLPFLKREQGLIVNAGNPLGVETIHDLTNASVQYINRQRGAGTRILLDHLLKYEKIDVEEVNGYEREMFTHLSVAAEVRSDQHNVGLGIRAAADAMGLDFIPVAEENYDLLMTRAFYESESGQELINTIESESFRQQVNQFDGYRLSEDREPRFYRS</sequence>
<dbReference type="SMART" id="SM00852">
    <property type="entry name" value="MoCF_biosynth"/>
    <property type="match status" value="1"/>
</dbReference>
<dbReference type="EMBL" id="JACHHB010000003">
    <property type="protein sequence ID" value="MBB5172830.1"/>
    <property type="molecule type" value="Genomic_DNA"/>
</dbReference>
<protein>
    <recommendedName>
        <fullName evidence="6 10">Molybdopterin molybdenumtransferase</fullName>
        <ecNumber evidence="5 10">2.10.1.1</ecNumber>
    </recommendedName>
</protein>
<keyword evidence="10" id="KW-0479">Metal-binding</keyword>
<comment type="cofactor">
    <cofactor evidence="10">
        <name>Mg(2+)</name>
        <dbReference type="ChEBI" id="CHEBI:18420"/>
    </cofactor>
</comment>
<dbReference type="InterPro" id="IPR005110">
    <property type="entry name" value="MoeA_linker/N"/>
</dbReference>
<comment type="function">
    <text evidence="1 10">Catalyzes the insertion of molybdate into adenylated molybdopterin with the concomitant release of AMP.</text>
</comment>
<dbReference type="SUPFAM" id="SSF63882">
    <property type="entry name" value="MoeA N-terminal region -like"/>
    <property type="match status" value="1"/>
</dbReference>
<dbReference type="Gene3D" id="2.40.340.10">
    <property type="entry name" value="MoeA, C-terminal, domain IV"/>
    <property type="match status" value="1"/>
</dbReference>
<dbReference type="GO" id="GO:0006777">
    <property type="term" value="P:Mo-molybdopterin cofactor biosynthetic process"/>
    <property type="evidence" value="ECO:0007669"/>
    <property type="project" value="UniProtKB-UniRule"/>
</dbReference>
<dbReference type="InterPro" id="IPR005111">
    <property type="entry name" value="MoeA_C_domain_IV"/>
</dbReference>
<evidence type="ECO:0000313" key="13">
    <source>
        <dbReference type="Proteomes" id="UP000551878"/>
    </source>
</evidence>
<reference evidence="12 13" key="1">
    <citation type="submission" date="2020-08" db="EMBL/GenBank/DDBJ databases">
        <title>Genomic Encyclopedia of Type Strains, Phase IV (KMG-IV): sequencing the most valuable type-strain genomes for metagenomic binning, comparative biology and taxonomic classification.</title>
        <authorList>
            <person name="Goeker M."/>
        </authorList>
    </citation>
    <scope>NUCLEOTIDE SEQUENCE [LARGE SCALE GENOMIC DNA]</scope>
    <source>
        <strain evidence="12 13">DSM 24696</strain>
    </source>
</reference>
<dbReference type="Proteomes" id="UP000551878">
    <property type="component" value="Unassembled WGS sequence"/>
</dbReference>
<dbReference type="NCBIfam" id="TIGR00177">
    <property type="entry name" value="molyb_syn"/>
    <property type="match status" value="1"/>
</dbReference>
<keyword evidence="7 10" id="KW-0500">Molybdenum</keyword>
<dbReference type="Pfam" id="PF12727">
    <property type="entry name" value="PBP_like"/>
    <property type="match status" value="1"/>
</dbReference>
<comment type="catalytic activity">
    <reaction evidence="9">
        <text>adenylyl-molybdopterin + molybdate = Mo-molybdopterin + AMP + H(+)</text>
        <dbReference type="Rhea" id="RHEA:35047"/>
        <dbReference type="ChEBI" id="CHEBI:15378"/>
        <dbReference type="ChEBI" id="CHEBI:36264"/>
        <dbReference type="ChEBI" id="CHEBI:62727"/>
        <dbReference type="ChEBI" id="CHEBI:71302"/>
        <dbReference type="ChEBI" id="CHEBI:456215"/>
        <dbReference type="EC" id="2.10.1.1"/>
    </reaction>
</comment>
<dbReference type="CDD" id="cd00887">
    <property type="entry name" value="MoeA"/>
    <property type="match status" value="1"/>
</dbReference>
<evidence type="ECO:0000256" key="8">
    <source>
        <dbReference type="ARBA" id="ARBA00023150"/>
    </source>
</evidence>
<evidence type="ECO:0000256" key="5">
    <source>
        <dbReference type="ARBA" id="ARBA00013269"/>
    </source>
</evidence>
<dbReference type="Pfam" id="PF00994">
    <property type="entry name" value="MoCF_biosynth"/>
    <property type="match status" value="1"/>
</dbReference>
<evidence type="ECO:0000256" key="10">
    <source>
        <dbReference type="RuleBase" id="RU365090"/>
    </source>
</evidence>
<dbReference type="InterPro" id="IPR024370">
    <property type="entry name" value="PBP_domain"/>
</dbReference>
<dbReference type="PANTHER" id="PTHR10192:SF16">
    <property type="entry name" value="MOLYBDOPTERIN MOLYBDENUMTRANSFERASE"/>
    <property type="match status" value="1"/>
</dbReference>
<dbReference type="GO" id="GO:0061599">
    <property type="term" value="F:molybdopterin molybdotransferase activity"/>
    <property type="evidence" value="ECO:0007669"/>
    <property type="project" value="UniProtKB-UniRule"/>
</dbReference>
<evidence type="ECO:0000256" key="2">
    <source>
        <dbReference type="ARBA" id="ARBA00003487"/>
    </source>
</evidence>
<proteinExistence type="inferred from homology"/>
<dbReference type="InterPro" id="IPR036135">
    <property type="entry name" value="MoeA_linker/N_sf"/>
</dbReference>
<comment type="similarity">
    <text evidence="4 10">Belongs to the MoeA family.</text>
</comment>
<evidence type="ECO:0000256" key="4">
    <source>
        <dbReference type="ARBA" id="ARBA00010763"/>
    </source>
</evidence>
<comment type="pathway">
    <text evidence="3 10">Cofactor biosynthesis; molybdopterin biosynthesis.</text>
</comment>
<comment type="caution">
    <text evidence="12">The sequence shown here is derived from an EMBL/GenBank/DDBJ whole genome shotgun (WGS) entry which is preliminary data.</text>
</comment>
<evidence type="ECO:0000313" key="12">
    <source>
        <dbReference type="EMBL" id="MBB5172830.1"/>
    </source>
</evidence>
<dbReference type="GO" id="GO:0046872">
    <property type="term" value="F:metal ion binding"/>
    <property type="evidence" value="ECO:0007669"/>
    <property type="project" value="UniProtKB-UniRule"/>
</dbReference>
<keyword evidence="10" id="KW-0808">Transferase</keyword>
<dbReference type="Gene3D" id="2.170.190.11">
    <property type="entry name" value="Molybdopterin biosynthesis moea protein, domain 3"/>
    <property type="match status" value="1"/>
</dbReference>
<organism evidence="12 13">
    <name type="scientific">Texcoconibacillus texcoconensis</name>
    <dbReference type="NCBI Taxonomy" id="1095777"/>
    <lineage>
        <taxon>Bacteria</taxon>
        <taxon>Bacillati</taxon>
        <taxon>Bacillota</taxon>
        <taxon>Bacilli</taxon>
        <taxon>Bacillales</taxon>
        <taxon>Bacillaceae</taxon>
        <taxon>Texcoconibacillus</taxon>
    </lineage>
</organism>
<dbReference type="Pfam" id="PF03454">
    <property type="entry name" value="MoeA_C"/>
    <property type="match status" value="1"/>
</dbReference>
<gene>
    <name evidence="12" type="ORF">HNQ41_000974</name>
</gene>
<evidence type="ECO:0000256" key="3">
    <source>
        <dbReference type="ARBA" id="ARBA00005046"/>
    </source>
</evidence>
<dbReference type="PROSITE" id="PS01079">
    <property type="entry name" value="MOCF_BIOSYNTHESIS_2"/>
    <property type="match status" value="1"/>
</dbReference>
<dbReference type="Gene3D" id="3.90.105.10">
    <property type="entry name" value="Molybdopterin biosynthesis moea protein, domain 2"/>
    <property type="match status" value="1"/>
</dbReference>
<evidence type="ECO:0000256" key="7">
    <source>
        <dbReference type="ARBA" id="ARBA00022505"/>
    </source>
</evidence>
<dbReference type="InterPro" id="IPR038987">
    <property type="entry name" value="MoeA-like"/>
</dbReference>
<dbReference type="InterPro" id="IPR036688">
    <property type="entry name" value="MoeA_C_domain_IV_sf"/>
</dbReference>
<dbReference type="Pfam" id="PF03453">
    <property type="entry name" value="MoeA_N"/>
    <property type="match status" value="1"/>
</dbReference>
<accession>A0A840QNB3</accession>
<evidence type="ECO:0000259" key="11">
    <source>
        <dbReference type="SMART" id="SM00852"/>
    </source>
</evidence>
<dbReference type="SUPFAM" id="SSF53218">
    <property type="entry name" value="Molybdenum cofactor biosynthesis proteins"/>
    <property type="match status" value="1"/>
</dbReference>
<feature type="domain" description="MoaB/Mog" evidence="11">
    <location>
        <begin position="179"/>
        <end position="316"/>
    </location>
</feature>
<dbReference type="SUPFAM" id="SSF63867">
    <property type="entry name" value="MoeA C-terminal domain-like"/>
    <property type="match status" value="1"/>
</dbReference>
<dbReference type="PANTHER" id="PTHR10192">
    <property type="entry name" value="MOLYBDOPTERIN BIOSYNTHESIS PROTEIN"/>
    <property type="match status" value="1"/>
</dbReference>
<dbReference type="InterPro" id="IPR008284">
    <property type="entry name" value="MoCF_biosynth_CS"/>
</dbReference>
<evidence type="ECO:0000256" key="9">
    <source>
        <dbReference type="ARBA" id="ARBA00047317"/>
    </source>
</evidence>
<dbReference type="Gene3D" id="3.40.980.10">
    <property type="entry name" value="MoaB/Mog-like domain"/>
    <property type="match status" value="1"/>
</dbReference>
<comment type="function">
    <text evidence="2">May be involved in the biosynthesis of molybdopterin.</text>
</comment>
<dbReference type="AlphaFoldDB" id="A0A840QNB3"/>
<dbReference type="UniPathway" id="UPA00344"/>
<dbReference type="InterPro" id="IPR036425">
    <property type="entry name" value="MoaB/Mog-like_dom_sf"/>
</dbReference>
<dbReference type="InterPro" id="IPR001453">
    <property type="entry name" value="MoaB/Mog_dom"/>
</dbReference>
<keyword evidence="13" id="KW-1185">Reference proteome</keyword>
<keyword evidence="10" id="KW-0460">Magnesium</keyword>
<evidence type="ECO:0000256" key="1">
    <source>
        <dbReference type="ARBA" id="ARBA00002901"/>
    </source>
</evidence>
<name>A0A840QNB3_9BACI</name>
<dbReference type="GO" id="GO:0005829">
    <property type="term" value="C:cytosol"/>
    <property type="evidence" value="ECO:0007669"/>
    <property type="project" value="TreeGrafter"/>
</dbReference>